<organism evidence="1 2">
    <name type="scientific">Trametes sanguinea</name>
    <dbReference type="NCBI Taxonomy" id="158606"/>
    <lineage>
        <taxon>Eukaryota</taxon>
        <taxon>Fungi</taxon>
        <taxon>Dikarya</taxon>
        <taxon>Basidiomycota</taxon>
        <taxon>Agaricomycotina</taxon>
        <taxon>Agaricomycetes</taxon>
        <taxon>Polyporales</taxon>
        <taxon>Polyporaceae</taxon>
        <taxon>Trametes</taxon>
    </lineage>
</organism>
<dbReference type="Proteomes" id="UP001144978">
    <property type="component" value="Unassembled WGS sequence"/>
</dbReference>
<evidence type="ECO:0000313" key="2">
    <source>
        <dbReference type="Proteomes" id="UP001144978"/>
    </source>
</evidence>
<accession>A0ACC1Q1U3</accession>
<evidence type="ECO:0000313" key="1">
    <source>
        <dbReference type="EMBL" id="KAJ3008483.1"/>
    </source>
</evidence>
<gene>
    <name evidence="1" type="ORF">NUW54_g3141</name>
</gene>
<proteinExistence type="predicted"/>
<keyword evidence="2" id="KW-1185">Reference proteome</keyword>
<dbReference type="EMBL" id="JANSHE010000639">
    <property type="protein sequence ID" value="KAJ3008483.1"/>
    <property type="molecule type" value="Genomic_DNA"/>
</dbReference>
<comment type="caution">
    <text evidence="1">The sequence shown here is derived from an EMBL/GenBank/DDBJ whole genome shotgun (WGS) entry which is preliminary data.</text>
</comment>
<protein>
    <submittedName>
        <fullName evidence="1">Uncharacterized protein</fullName>
    </submittedName>
</protein>
<sequence>MTRASTNSTVLAVCSKSPVKCLSNDSALTRSLHTALMVYDWLISLDQEIATIWSKPRTGASVLYLFNRYSLLVSYVLNISTIGRMSTQAHLLSVDPNLKLCRSAMDQHWFGILVSAQSCRVYALTGQNKALSGLTLALGMMPFIVNVASRQLLYGLIHQAYTSTGNCIPDPHRKYGLAWLFQCVQPTRNYCIPLLDCRFHTVLLDCINSRGAEKYVSRYDQQEGNVPFLPATAVFQPSIVHAGVTISTSQDWPGNSFVLFRKGEGDTSGTGAGQGQQIFHHTCLQDGVSIQETYLVIKEFKPLS</sequence>
<name>A0ACC1Q1U3_9APHY</name>
<reference evidence="1" key="1">
    <citation type="submission" date="2022-08" db="EMBL/GenBank/DDBJ databases">
        <title>Genome Sequence of Pycnoporus sanguineus.</title>
        <authorList>
            <person name="Buettner E."/>
        </authorList>
    </citation>
    <scope>NUCLEOTIDE SEQUENCE</scope>
    <source>
        <strain evidence="1">CG-C14</strain>
    </source>
</reference>